<dbReference type="InterPro" id="IPR007965">
    <property type="entry name" value="GNAT_ATAT"/>
</dbReference>
<dbReference type="PANTHER" id="PTHR12327">
    <property type="entry name" value="ALPHA-TUBULIN N-ACETYLTRANSFERASE 1"/>
    <property type="match status" value="1"/>
</dbReference>
<evidence type="ECO:0000256" key="1">
    <source>
        <dbReference type="ARBA" id="ARBA00022679"/>
    </source>
</evidence>
<reference evidence="6" key="1">
    <citation type="submission" date="2021-01" db="EMBL/GenBank/DDBJ databases">
        <authorList>
            <person name="Corre E."/>
            <person name="Pelletier E."/>
            <person name="Niang G."/>
            <person name="Scheremetjew M."/>
            <person name="Finn R."/>
            <person name="Kale V."/>
            <person name="Holt S."/>
            <person name="Cochrane G."/>
            <person name="Meng A."/>
            <person name="Brown T."/>
            <person name="Cohen L."/>
        </authorList>
    </citation>
    <scope>NUCLEOTIDE SEQUENCE</scope>
    <source>
        <strain evidence="6">NIES-381</strain>
    </source>
</reference>
<evidence type="ECO:0000256" key="3">
    <source>
        <dbReference type="HAMAP-Rule" id="MF_03130"/>
    </source>
</evidence>
<name>A0A7S1I4R1_9EUGL</name>
<dbReference type="PROSITE" id="PS51730">
    <property type="entry name" value="GNAT_ATAT"/>
    <property type="match status" value="1"/>
</dbReference>
<proteinExistence type="inferred from homology"/>
<feature type="site" description="Crucial for catalytic activity" evidence="3">
    <location>
        <position position="54"/>
    </location>
</feature>
<dbReference type="InterPro" id="IPR038746">
    <property type="entry name" value="Atat"/>
</dbReference>
<evidence type="ECO:0000259" key="5">
    <source>
        <dbReference type="PROSITE" id="PS51730"/>
    </source>
</evidence>
<dbReference type="GO" id="GO:0070507">
    <property type="term" value="P:regulation of microtubule cytoskeleton organization"/>
    <property type="evidence" value="ECO:0007669"/>
    <property type="project" value="UniProtKB-UniRule"/>
</dbReference>
<feature type="domain" description="N-acetyltransferase" evidence="5">
    <location>
        <begin position="2"/>
        <end position="179"/>
    </location>
</feature>
<organism evidence="6">
    <name type="scientific">Eutreptiella gymnastica</name>
    <dbReference type="NCBI Taxonomy" id="73025"/>
    <lineage>
        <taxon>Eukaryota</taxon>
        <taxon>Discoba</taxon>
        <taxon>Euglenozoa</taxon>
        <taxon>Euglenida</taxon>
        <taxon>Spirocuta</taxon>
        <taxon>Euglenophyceae</taxon>
        <taxon>Eutreptiales</taxon>
        <taxon>Eutreptiaceae</taxon>
        <taxon>Eutreptiella</taxon>
    </lineage>
</organism>
<keyword evidence="2 3" id="KW-0012">Acyltransferase</keyword>
<dbReference type="EMBL" id="HBGA01032857">
    <property type="protein sequence ID" value="CAD9000726.1"/>
    <property type="molecule type" value="Transcribed_RNA"/>
</dbReference>
<feature type="region of interest" description="Disordered" evidence="4">
    <location>
        <begin position="188"/>
        <end position="244"/>
    </location>
</feature>
<feature type="binding site" evidence="3">
    <location>
        <begin position="149"/>
        <end position="158"/>
    </location>
    <ligand>
        <name>acetyl-CoA</name>
        <dbReference type="ChEBI" id="CHEBI:57288"/>
    </ligand>
</feature>
<dbReference type="HAMAP" id="MF_03130">
    <property type="entry name" value="mec17"/>
    <property type="match status" value="1"/>
</dbReference>
<dbReference type="Gene3D" id="3.40.630.30">
    <property type="match status" value="1"/>
</dbReference>
<evidence type="ECO:0000256" key="4">
    <source>
        <dbReference type="SAM" id="MobiDB-lite"/>
    </source>
</evidence>
<dbReference type="EC" id="2.3.1.108" evidence="3"/>
<protein>
    <recommendedName>
        <fullName evidence="3">Alpha-tubulin N-acetyltransferase</fullName>
        <shortName evidence="3">Alpha-TAT</shortName>
        <shortName evidence="3">TAT</shortName>
        <ecNumber evidence="3">2.3.1.108</ecNumber>
    </recommendedName>
    <alternativeName>
        <fullName evidence="3">Acetyltransferase mec-17 homolog</fullName>
    </alternativeName>
</protein>
<dbReference type="AlphaFoldDB" id="A0A7S1I4R1"/>
<gene>
    <name evidence="6" type="ORF">EGYM00392_LOCUS11799</name>
</gene>
<keyword evidence="1 3" id="KW-0808">Transferase</keyword>
<accession>A0A7S1I4R1</accession>
<comment type="function">
    <text evidence="3">Specifically acetylates 'Lys-40' in alpha-tubulin on the lumenal side of microtubules. Promotes microtubule destabilization and accelerates microtubule dynamics; this activity may be independent of acetylation activity. Acetylates alpha-tubulin with a slow enzymatic rate, due to a catalytic site that is not optimized for acetyl transfer. Enters the microtubule through each end and diffuses quickly throughout the lumen of microtubules. Acetylates only long/old microtubules because of its slow acetylation rate since it does not have time to act on dynamically unstable microtubules before the enzyme is released.</text>
</comment>
<evidence type="ECO:0000256" key="2">
    <source>
        <dbReference type="ARBA" id="ARBA00023315"/>
    </source>
</evidence>
<comment type="caution">
    <text evidence="3">Lacks conserved residue(s) required for the propagation of feature annotation.</text>
</comment>
<evidence type="ECO:0000313" key="6">
    <source>
        <dbReference type="EMBL" id="CAD9000726.1"/>
    </source>
</evidence>
<dbReference type="GO" id="GO:0005874">
    <property type="term" value="C:microtubule"/>
    <property type="evidence" value="ECO:0007669"/>
    <property type="project" value="InterPro"/>
</dbReference>
<comment type="similarity">
    <text evidence="3">Belongs to the acetyltransferase ATAT1 family.</text>
</comment>
<sequence length="244" mass="27067">MVDFEFNVHKVLASDRVVSVWDHASLQHRVNQPQWGLQMTQIIDTLGMLSGKAQGLPGPITSRAKMTGTDHRLYIYADQNKAIGLLKVGRKKLFIRNATGSIREIEPLCVLDIYVHETFQRGGIGKNLFEVMLASEQVLPQKLGYDRPSPKLISFLKKHYGLAAYVPQANNFVVFNAYFDSHAAGTDRMGAGGETPQDRRHPSSFGSEVKPQPRLSAGRSTAPWATDDPPPQRMVQRGGGARPF</sequence>
<comment type="catalytic activity">
    <reaction evidence="3">
        <text>L-lysyl-[alpha-tubulin] + acetyl-CoA = N(6)-acetyl-L-lysyl-[alpha-tubulin] + CoA + H(+)</text>
        <dbReference type="Rhea" id="RHEA:15277"/>
        <dbReference type="Rhea" id="RHEA-COMP:11278"/>
        <dbReference type="Rhea" id="RHEA-COMP:11279"/>
        <dbReference type="ChEBI" id="CHEBI:15378"/>
        <dbReference type="ChEBI" id="CHEBI:29969"/>
        <dbReference type="ChEBI" id="CHEBI:57287"/>
        <dbReference type="ChEBI" id="CHEBI:57288"/>
        <dbReference type="ChEBI" id="CHEBI:61930"/>
        <dbReference type="EC" id="2.3.1.108"/>
    </reaction>
</comment>
<dbReference type="Pfam" id="PF05301">
    <property type="entry name" value="Acetyltransf_16"/>
    <property type="match status" value="1"/>
</dbReference>
<dbReference type="PANTHER" id="PTHR12327:SF0">
    <property type="entry name" value="ALPHA-TUBULIN N-ACETYLTRANSFERASE 1"/>
    <property type="match status" value="1"/>
</dbReference>
<dbReference type="GO" id="GO:0019799">
    <property type="term" value="F:tubulin N-acetyltransferase activity"/>
    <property type="evidence" value="ECO:0007669"/>
    <property type="project" value="UniProtKB-UniRule"/>
</dbReference>